<keyword evidence="2" id="KW-0378">Hydrolase</keyword>
<protein>
    <submittedName>
        <fullName evidence="2">Type III restriction endonuclease subunit R</fullName>
    </submittedName>
</protein>
<dbReference type="GO" id="GO:0016787">
    <property type="term" value="F:hydrolase activity"/>
    <property type="evidence" value="ECO:0007669"/>
    <property type="project" value="InterPro"/>
</dbReference>
<dbReference type="InParanoid" id="W0DYP6"/>
<evidence type="ECO:0000313" key="2">
    <source>
        <dbReference type="EMBL" id="AHF01981.1"/>
    </source>
</evidence>
<dbReference type="AlphaFoldDB" id="W0DYP6"/>
<keyword evidence="3" id="KW-1185">Reference proteome</keyword>
<accession>W0DYP6</accession>
<dbReference type="Pfam" id="PF04851">
    <property type="entry name" value="ResIII"/>
    <property type="match status" value="1"/>
</dbReference>
<dbReference type="Proteomes" id="UP000005380">
    <property type="component" value="Chromosome"/>
</dbReference>
<dbReference type="InterPro" id="IPR027417">
    <property type="entry name" value="P-loop_NTPase"/>
</dbReference>
<dbReference type="GO" id="GO:0005524">
    <property type="term" value="F:ATP binding"/>
    <property type="evidence" value="ECO:0007669"/>
    <property type="project" value="InterPro"/>
</dbReference>
<dbReference type="PANTHER" id="PTHR47396">
    <property type="entry name" value="TYPE I RESTRICTION ENZYME ECOKI R PROTEIN"/>
    <property type="match status" value="1"/>
</dbReference>
<dbReference type="EMBL" id="CP007030">
    <property type="protein sequence ID" value="AHF01981.1"/>
    <property type="molecule type" value="Genomic_DNA"/>
</dbReference>
<keyword evidence="2" id="KW-0255">Endonuclease</keyword>
<dbReference type="eggNOG" id="COG1061">
    <property type="taxonomic scope" value="Bacteria"/>
</dbReference>
<dbReference type="GO" id="GO:0004519">
    <property type="term" value="F:endonuclease activity"/>
    <property type="evidence" value="ECO:0007669"/>
    <property type="project" value="UniProtKB-KW"/>
</dbReference>
<feature type="domain" description="Helicase/UvrB N-terminal" evidence="1">
    <location>
        <begin position="3"/>
        <end position="258"/>
    </location>
</feature>
<dbReference type="InterPro" id="IPR006935">
    <property type="entry name" value="Helicase/UvrB_N"/>
</dbReference>
<evidence type="ECO:0000259" key="1">
    <source>
        <dbReference type="Pfam" id="PF04851"/>
    </source>
</evidence>
<reference evidence="2 3" key="1">
    <citation type="submission" date="2013-12" db="EMBL/GenBank/DDBJ databases">
        <authorList>
            <consortium name="DOE Joint Genome Institute"/>
            <person name="Kappler U."/>
            <person name="Huntemann M."/>
            <person name="Han J."/>
            <person name="Chen A."/>
            <person name="Kyrpides N."/>
            <person name="Mavromatis K."/>
            <person name="Markowitz V."/>
            <person name="Palaniappan K."/>
            <person name="Ivanova N."/>
            <person name="Schaumberg A."/>
            <person name="Pati A."/>
            <person name="Liolios K."/>
            <person name="Nordberg H.P."/>
            <person name="Cantor M.N."/>
            <person name="Hua S.X."/>
            <person name="Woyke T."/>
        </authorList>
    </citation>
    <scope>NUCLEOTIDE SEQUENCE [LARGE SCALE GENOMIC DNA]</scope>
    <source>
        <strain evidence="3">AL2</strain>
    </source>
</reference>
<dbReference type="GO" id="GO:0003677">
    <property type="term" value="F:DNA binding"/>
    <property type="evidence" value="ECO:0007669"/>
    <property type="project" value="InterPro"/>
</dbReference>
<name>W0DYP6_9GAMM</name>
<dbReference type="SUPFAM" id="SSF52540">
    <property type="entry name" value="P-loop containing nucleoside triphosphate hydrolases"/>
    <property type="match status" value="2"/>
</dbReference>
<dbReference type="REBASE" id="76797">
    <property type="entry name" value="TaeAL3ORF9660P"/>
</dbReference>
<organism evidence="2 3">
    <name type="scientific">Thiomicrospira aerophila AL3</name>
    <dbReference type="NCBI Taxonomy" id="717772"/>
    <lineage>
        <taxon>Bacteria</taxon>
        <taxon>Pseudomonadati</taxon>
        <taxon>Pseudomonadota</taxon>
        <taxon>Gammaproteobacteria</taxon>
        <taxon>Thiotrichales</taxon>
        <taxon>Piscirickettsiaceae</taxon>
        <taxon>Thiomicrospira</taxon>
    </lineage>
</organism>
<dbReference type="PANTHER" id="PTHR47396:SF1">
    <property type="entry name" value="ATP-DEPENDENT HELICASE IRC3-RELATED"/>
    <property type="match status" value="1"/>
</dbReference>
<dbReference type="OrthoDB" id="9804145at2"/>
<evidence type="ECO:0000313" key="3">
    <source>
        <dbReference type="Proteomes" id="UP000005380"/>
    </source>
</evidence>
<dbReference type="GO" id="GO:0005829">
    <property type="term" value="C:cytosol"/>
    <property type="evidence" value="ECO:0007669"/>
    <property type="project" value="TreeGrafter"/>
</dbReference>
<gene>
    <name evidence="2" type="ORF">THIAE_09650</name>
</gene>
<keyword evidence="2" id="KW-0540">Nuclease</keyword>
<dbReference type="RefSeq" id="WP_006460226.1">
    <property type="nucleotide sequence ID" value="NZ_CP007030.1"/>
</dbReference>
<dbReference type="STRING" id="717772.THIAE_09650"/>
<proteinExistence type="predicted"/>
<dbReference type="KEGG" id="tao:THIAE_09650"/>
<sequence length="902" mass="102218">MFQLKGYQQRAVDVLQSFLTKCLDNDVEEAYRLALEEQELPEFEYRDYGFKQVPYVCLRIPTGGGKTVLGSYAIDVASKSLLDTETPIALWLVPSITIREQTVEALKKPSHPYRQKLDEAFKRQVLVLDIDEVTQVRPQDLENKAIVIVSTLANLRVTDTSGRKIYAYHENFEPHFAKIPANHPLISRLEKVSADDVQENGLSNSAIGKIKYSFANLLAIHRPIVIMDEAHNARTTLTFEVLQRVHPSAIIELTATPNTSKTNGSNVLFHVSASELKAEEMIKLPVMLTEHQNWQDAIQDAVITRNKLAIDAQKDADYIRPIALFQAENKSGEVTVDVLKTHLMDQLNIHEEKIAIATGNQRELDGLDLFSPNCKIEYIITIEALKEGWDCPFAYVFCSVKQVSSSKDAEQLLGRVLRMPYAKRRLIEDLNRAYAHLSTSKFSKAAQDLTDKLIAMGFEEMEVAAFLREATPGIHNPDQQDMFGAGDEELQIKPVRVSKSLVVETQSTPDLTSLSDDEKGRISMSHDSQTNTTVVRITGEVSESIEKALTKHVKNGKSTEAFKQNIRIHNQALEAEKAPSEKGIPFGSLPYLCMQEQGELDLVESEVFLHAHGWDLLDYPAELKNFSLHETSNSFSIDIDGTEVTYGISKQQNVITFNQGFLDVTEQDLIGWLDRELKQPDIVQSQMIAFLSRIVKSLLQQPNMTLTALVRNKFPLARAIRDLIRIYRKQAQKTAYQETLFGDESSVCVSDQFIYEFNPSSYPSRPPYYTGKYKFQKHYFPQGMIEDLKTSGEEYECAKVIDSLPEIKHWIRNLVRRDQSSFWLPLAHGKFYPDFICELEDGRMLVVEYKGEAYVSNDDSAEKRAVGDLWAKLSGGKCLFIMAVEQDKDGRDVRQQILHLIS</sequence>
<dbReference type="Gene3D" id="3.40.50.300">
    <property type="entry name" value="P-loop containing nucleotide triphosphate hydrolases"/>
    <property type="match status" value="1"/>
</dbReference>
<dbReference type="InterPro" id="IPR050742">
    <property type="entry name" value="Helicase_Restrict-Modif_Enz"/>
</dbReference>
<dbReference type="HOGENOM" id="CLU_015668_0_0_6"/>